<reference evidence="2 3" key="1">
    <citation type="journal article" date="2018" name="Mol. Biol. Evol.">
        <title>Broad Genomic Sampling Reveals a Smut Pathogenic Ancestry of the Fungal Clade Ustilaginomycotina.</title>
        <authorList>
            <person name="Kijpornyongpan T."/>
            <person name="Mondo S.J."/>
            <person name="Barry K."/>
            <person name="Sandor L."/>
            <person name="Lee J."/>
            <person name="Lipzen A."/>
            <person name="Pangilinan J."/>
            <person name="LaButti K."/>
            <person name="Hainaut M."/>
            <person name="Henrissat B."/>
            <person name="Grigoriev I.V."/>
            <person name="Spatafora J.W."/>
            <person name="Aime M.C."/>
        </authorList>
    </citation>
    <scope>NUCLEOTIDE SEQUENCE [LARGE SCALE GENOMIC DNA]</scope>
    <source>
        <strain evidence="2 3">MCA 3645</strain>
    </source>
</reference>
<evidence type="ECO:0008006" key="4">
    <source>
        <dbReference type="Google" id="ProtNLM"/>
    </source>
</evidence>
<evidence type="ECO:0000313" key="3">
    <source>
        <dbReference type="Proteomes" id="UP000246740"/>
    </source>
</evidence>
<gene>
    <name evidence="2" type="ORF">BCV70DRAFT_98879</name>
</gene>
<feature type="compositionally biased region" description="Low complexity" evidence="1">
    <location>
        <begin position="440"/>
        <end position="451"/>
    </location>
</feature>
<feature type="compositionally biased region" description="Polar residues" evidence="1">
    <location>
        <begin position="336"/>
        <end position="347"/>
    </location>
</feature>
<dbReference type="Proteomes" id="UP000246740">
    <property type="component" value="Unassembled WGS sequence"/>
</dbReference>
<dbReference type="AlphaFoldDB" id="A0A317XRY2"/>
<feature type="region of interest" description="Disordered" evidence="1">
    <location>
        <begin position="424"/>
        <end position="469"/>
    </location>
</feature>
<dbReference type="InParanoid" id="A0A317XRY2"/>
<accession>A0A317XRY2</accession>
<feature type="region of interest" description="Disordered" evidence="1">
    <location>
        <begin position="336"/>
        <end position="398"/>
    </location>
</feature>
<name>A0A317XRY2_9BASI</name>
<protein>
    <recommendedName>
        <fullName evidence="4">PIN domain-containing protein</fullName>
    </recommendedName>
</protein>
<evidence type="ECO:0000256" key="1">
    <source>
        <dbReference type="SAM" id="MobiDB-lite"/>
    </source>
</evidence>
<keyword evidence="3" id="KW-1185">Reference proteome</keyword>
<dbReference type="OrthoDB" id="69928at2759"/>
<proteinExistence type="predicted"/>
<organism evidence="2 3">
    <name type="scientific">Testicularia cyperi</name>
    <dbReference type="NCBI Taxonomy" id="1882483"/>
    <lineage>
        <taxon>Eukaryota</taxon>
        <taxon>Fungi</taxon>
        <taxon>Dikarya</taxon>
        <taxon>Basidiomycota</taxon>
        <taxon>Ustilaginomycotina</taxon>
        <taxon>Ustilaginomycetes</taxon>
        <taxon>Ustilaginales</taxon>
        <taxon>Anthracoideaceae</taxon>
        <taxon>Testicularia</taxon>
    </lineage>
</organism>
<feature type="region of interest" description="Disordered" evidence="1">
    <location>
        <begin position="208"/>
        <end position="238"/>
    </location>
</feature>
<evidence type="ECO:0000313" key="2">
    <source>
        <dbReference type="EMBL" id="PWZ00648.1"/>
    </source>
</evidence>
<sequence>MPHETPEQRAERQARLSAAMGAMRLQDKVERLERDAGQIKYARGIRKTLSSSVATPGSTTNRQEALTIRSMPRAATGPGILYMDSSSSDRTATTTSSDSAGVMRLRIVDASVLIFSLRTMHEWSKDASTCAIVPLEAINTLDLLKKGDSPVNLAARKATRWLEEKMRPAPATGGVAALQTPGILAQRQDQRATAAQMNARRAELSAANAVDDAAEASASTASQVGRESREEPPALAEDDMFSTRRAPIYLRELLSLCLYCRLKAPTELDFAVAVAYAPAHIQTNLLEDSGSCATSQTDSVSTYFSRIDGRATEAWLDAYDLPRELALTSKTWTGEKASSTGRFNPSQHFGGDLRHHRSKPVTGYEGQIHSRSASPRARAEHRHDADLQSPYGHIDQRSHVTPFTLTSSRMHDASASAPIIARPSNANADERSNAAPDAGSSSPHRLSSRPLAKTQSAAERMEAYLKSLE</sequence>
<dbReference type="STRING" id="1882483.A0A317XRY2"/>
<feature type="compositionally biased region" description="Basic and acidic residues" evidence="1">
    <location>
        <begin position="459"/>
        <end position="469"/>
    </location>
</feature>
<dbReference type="Gene3D" id="3.40.50.1010">
    <property type="entry name" value="5'-nuclease"/>
    <property type="match status" value="1"/>
</dbReference>
<dbReference type="EMBL" id="KZ819192">
    <property type="protein sequence ID" value="PWZ00648.1"/>
    <property type="molecule type" value="Genomic_DNA"/>
</dbReference>
<feature type="compositionally biased region" description="Basic and acidic residues" evidence="1">
    <location>
        <begin position="377"/>
        <end position="386"/>
    </location>
</feature>
<feature type="compositionally biased region" description="Low complexity" evidence="1">
    <location>
        <begin position="208"/>
        <end position="222"/>
    </location>
</feature>